<dbReference type="AlphaFoldDB" id="A0A1V8RL68"/>
<dbReference type="InterPro" id="IPR009056">
    <property type="entry name" value="Cyt_c-like_dom"/>
</dbReference>
<dbReference type="EMBL" id="MDET01000045">
    <property type="protein sequence ID" value="OQM73942.1"/>
    <property type="molecule type" value="Genomic_DNA"/>
</dbReference>
<name>A0A1V8RL68_9HYPH</name>
<dbReference type="PROSITE" id="PS51007">
    <property type="entry name" value="CYTC"/>
    <property type="match status" value="1"/>
</dbReference>
<dbReference type="GO" id="GO:0020037">
    <property type="term" value="F:heme binding"/>
    <property type="evidence" value="ECO:0007669"/>
    <property type="project" value="InterPro"/>
</dbReference>
<organism evidence="9 10">
    <name type="scientific">Manganibacter manganicus</name>
    <dbReference type="NCBI Taxonomy" id="1873176"/>
    <lineage>
        <taxon>Bacteria</taxon>
        <taxon>Pseudomonadati</taxon>
        <taxon>Pseudomonadota</taxon>
        <taxon>Alphaproteobacteria</taxon>
        <taxon>Hyphomicrobiales</taxon>
        <taxon>Phyllobacteriaceae</taxon>
        <taxon>Manganibacter</taxon>
    </lineage>
</organism>
<feature type="compositionally biased region" description="Basic and acidic residues" evidence="7">
    <location>
        <begin position="238"/>
        <end position="263"/>
    </location>
</feature>
<dbReference type="SUPFAM" id="SSF46626">
    <property type="entry name" value="Cytochrome c"/>
    <property type="match status" value="1"/>
</dbReference>
<keyword evidence="2 6" id="KW-0349">Heme</keyword>
<dbReference type="Gene3D" id="1.10.760.10">
    <property type="entry name" value="Cytochrome c-like domain"/>
    <property type="match status" value="1"/>
</dbReference>
<dbReference type="Pfam" id="PF00034">
    <property type="entry name" value="Cytochrom_C"/>
    <property type="match status" value="1"/>
</dbReference>
<keyword evidence="1" id="KW-0813">Transport</keyword>
<reference evidence="9 10" key="1">
    <citation type="journal article" date="2016" name="Int. J. Syst. Evol. Microbiol.">
        <title>Pseudaminobacter manganicus sp. nov., isolated from sludge of a manganese mine.</title>
        <authorList>
            <person name="Li J."/>
            <person name="Huang J."/>
            <person name="Liao S."/>
            <person name="Wang G."/>
        </authorList>
    </citation>
    <scope>NUCLEOTIDE SEQUENCE [LARGE SCALE GENOMIC DNA]</scope>
    <source>
        <strain evidence="9 10">JH-7</strain>
    </source>
</reference>
<comment type="caution">
    <text evidence="9">The sequence shown here is derived from an EMBL/GenBank/DDBJ whole genome shotgun (WGS) entry which is preliminary data.</text>
</comment>
<feature type="region of interest" description="Disordered" evidence="7">
    <location>
        <begin position="175"/>
        <end position="281"/>
    </location>
</feature>
<evidence type="ECO:0000313" key="9">
    <source>
        <dbReference type="EMBL" id="OQM73942.1"/>
    </source>
</evidence>
<evidence type="ECO:0000256" key="1">
    <source>
        <dbReference type="ARBA" id="ARBA00022448"/>
    </source>
</evidence>
<dbReference type="GO" id="GO:0009055">
    <property type="term" value="F:electron transfer activity"/>
    <property type="evidence" value="ECO:0007669"/>
    <property type="project" value="InterPro"/>
</dbReference>
<dbReference type="InterPro" id="IPR002327">
    <property type="entry name" value="Cyt_c_1A/1B"/>
</dbReference>
<keyword evidence="4" id="KW-0249">Electron transport</keyword>
<sequence>MDSFEINKVLGGLLGTCFIVFSIGIVSDALFASPAPEKPGFIIEATEPAEGGEAAAKPEAKPIAELLATADPKKGEAIFKKCQACHSGEKGGPNKVGPDLWSVVDRPVAEHEGFSYSAGMKEFSNGGKEHWTYDNLNHFLTSPKDFVKGTAMGFAGLKKDDERADLIAFLRTLSDNPVPLPKAEPAADKPAEGAAPAEGEKPAEGAASAEDAKPAEGAKPEEAKPADSKPAEAAPAPAEDKPAEPAADKPAEDAAPAEGEKPAEGAAPAEDAKPIEPAPAQ</sequence>
<gene>
    <name evidence="9" type="ORF">BFN67_06305</name>
</gene>
<dbReference type="GO" id="GO:0046872">
    <property type="term" value="F:metal ion binding"/>
    <property type="evidence" value="ECO:0007669"/>
    <property type="project" value="UniProtKB-KW"/>
</dbReference>
<dbReference type="PRINTS" id="PR00604">
    <property type="entry name" value="CYTCHRMECIAB"/>
</dbReference>
<accession>A0A1V8RL68</accession>
<evidence type="ECO:0000256" key="4">
    <source>
        <dbReference type="ARBA" id="ARBA00022982"/>
    </source>
</evidence>
<keyword evidence="3 6" id="KW-0479">Metal-binding</keyword>
<feature type="compositionally biased region" description="Basic and acidic residues" evidence="7">
    <location>
        <begin position="210"/>
        <end position="230"/>
    </location>
</feature>
<evidence type="ECO:0000256" key="3">
    <source>
        <dbReference type="ARBA" id="ARBA00022723"/>
    </source>
</evidence>
<evidence type="ECO:0000256" key="2">
    <source>
        <dbReference type="ARBA" id="ARBA00022617"/>
    </source>
</evidence>
<evidence type="ECO:0000313" key="10">
    <source>
        <dbReference type="Proteomes" id="UP000191905"/>
    </source>
</evidence>
<dbReference type="PANTHER" id="PTHR11961">
    <property type="entry name" value="CYTOCHROME C"/>
    <property type="match status" value="1"/>
</dbReference>
<dbReference type="RefSeq" id="WP_080921184.1">
    <property type="nucleotide sequence ID" value="NZ_MDET01000045.1"/>
</dbReference>
<dbReference type="Proteomes" id="UP000191905">
    <property type="component" value="Unassembled WGS sequence"/>
</dbReference>
<proteinExistence type="predicted"/>
<evidence type="ECO:0000256" key="7">
    <source>
        <dbReference type="SAM" id="MobiDB-lite"/>
    </source>
</evidence>
<keyword evidence="10" id="KW-1185">Reference proteome</keyword>
<keyword evidence="5 6" id="KW-0408">Iron</keyword>
<evidence type="ECO:0000259" key="8">
    <source>
        <dbReference type="PROSITE" id="PS51007"/>
    </source>
</evidence>
<dbReference type="OrthoDB" id="9805828at2"/>
<dbReference type="InterPro" id="IPR036909">
    <property type="entry name" value="Cyt_c-like_dom_sf"/>
</dbReference>
<evidence type="ECO:0000256" key="6">
    <source>
        <dbReference type="PROSITE-ProRule" id="PRU00433"/>
    </source>
</evidence>
<evidence type="ECO:0000256" key="5">
    <source>
        <dbReference type="ARBA" id="ARBA00023004"/>
    </source>
</evidence>
<protein>
    <submittedName>
        <fullName evidence="9">Cytochrome C</fullName>
    </submittedName>
</protein>
<feature type="domain" description="Cytochrome c" evidence="8">
    <location>
        <begin position="70"/>
        <end position="174"/>
    </location>
</feature>
<dbReference type="STRING" id="1873176.BFN67_06305"/>